<dbReference type="EMBL" id="JANPWB010000014">
    <property type="protein sequence ID" value="KAJ1097910.1"/>
    <property type="molecule type" value="Genomic_DNA"/>
</dbReference>
<dbReference type="Proteomes" id="UP001066276">
    <property type="component" value="Chromosome 10"/>
</dbReference>
<evidence type="ECO:0000313" key="1">
    <source>
        <dbReference type="EMBL" id="KAJ1097910.1"/>
    </source>
</evidence>
<keyword evidence="2" id="KW-1185">Reference proteome</keyword>
<reference evidence="1" key="1">
    <citation type="journal article" date="2022" name="bioRxiv">
        <title>Sequencing and chromosome-scale assembly of the giantPleurodeles waltlgenome.</title>
        <authorList>
            <person name="Brown T."/>
            <person name="Elewa A."/>
            <person name="Iarovenko S."/>
            <person name="Subramanian E."/>
            <person name="Araus A.J."/>
            <person name="Petzold A."/>
            <person name="Susuki M."/>
            <person name="Suzuki K.-i.T."/>
            <person name="Hayashi T."/>
            <person name="Toyoda A."/>
            <person name="Oliveira C."/>
            <person name="Osipova E."/>
            <person name="Leigh N.D."/>
            <person name="Simon A."/>
            <person name="Yun M.H."/>
        </authorList>
    </citation>
    <scope>NUCLEOTIDE SEQUENCE</scope>
    <source>
        <strain evidence="1">20211129_DDA</strain>
        <tissue evidence="1">Liver</tissue>
    </source>
</reference>
<comment type="caution">
    <text evidence="1">The sequence shown here is derived from an EMBL/GenBank/DDBJ whole genome shotgun (WGS) entry which is preliminary data.</text>
</comment>
<organism evidence="1 2">
    <name type="scientific">Pleurodeles waltl</name>
    <name type="common">Iberian ribbed newt</name>
    <dbReference type="NCBI Taxonomy" id="8319"/>
    <lineage>
        <taxon>Eukaryota</taxon>
        <taxon>Metazoa</taxon>
        <taxon>Chordata</taxon>
        <taxon>Craniata</taxon>
        <taxon>Vertebrata</taxon>
        <taxon>Euteleostomi</taxon>
        <taxon>Amphibia</taxon>
        <taxon>Batrachia</taxon>
        <taxon>Caudata</taxon>
        <taxon>Salamandroidea</taxon>
        <taxon>Salamandridae</taxon>
        <taxon>Pleurodelinae</taxon>
        <taxon>Pleurodeles</taxon>
    </lineage>
</organism>
<protein>
    <submittedName>
        <fullName evidence="1">Uncharacterized protein</fullName>
    </submittedName>
</protein>
<sequence>MADAIYRVGGGVLQVPIQCAPGQALKRKRGDHRYVGTGLDGGYCRGGVPPIMAPVPPSTVISGRGGLNTSRLHEQLPGIRMSPRSMELLWEDCGSRHKMGANSHEGQEVAALSWFSGRCGRLSAEPGEKLSQARTAAAPL</sequence>
<accession>A0AAV7MCQ9</accession>
<gene>
    <name evidence="1" type="ORF">NDU88_003026</name>
</gene>
<dbReference type="AlphaFoldDB" id="A0AAV7MCQ9"/>
<name>A0AAV7MCQ9_PLEWA</name>
<proteinExistence type="predicted"/>
<evidence type="ECO:0000313" key="2">
    <source>
        <dbReference type="Proteomes" id="UP001066276"/>
    </source>
</evidence>